<feature type="compositionally biased region" description="Polar residues" evidence="1">
    <location>
        <begin position="255"/>
        <end position="276"/>
    </location>
</feature>
<dbReference type="AlphaFoldDB" id="A0A9W9YMP4"/>
<dbReference type="Proteomes" id="UP001163046">
    <property type="component" value="Unassembled WGS sequence"/>
</dbReference>
<evidence type="ECO:0000313" key="3">
    <source>
        <dbReference type="Proteomes" id="UP001163046"/>
    </source>
</evidence>
<feature type="region of interest" description="Disordered" evidence="1">
    <location>
        <begin position="251"/>
        <end position="276"/>
    </location>
</feature>
<accession>A0A9W9YMP4</accession>
<evidence type="ECO:0000313" key="2">
    <source>
        <dbReference type="EMBL" id="KAJ7358747.1"/>
    </source>
</evidence>
<feature type="compositionally biased region" description="Polar residues" evidence="1">
    <location>
        <begin position="225"/>
        <end position="236"/>
    </location>
</feature>
<gene>
    <name evidence="2" type="ORF">OS493_021523</name>
</gene>
<reference evidence="2" key="1">
    <citation type="submission" date="2023-01" db="EMBL/GenBank/DDBJ databases">
        <title>Genome assembly of the deep-sea coral Lophelia pertusa.</title>
        <authorList>
            <person name="Herrera S."/>
            <person name="Cordes E."/>
        </authorList>
    </citation>
    <scope>NUCLEOTIDE SEQUENCE</scope>
    <source>
        <strain evidence="2">USNM1676648</strain>
        <tissue evidence="2">Polyp</tissue>
    </source>
</reference>
<dbReference type="EMBL" id="MU827315">
    <property type="protein sequence ID" value="KAJ7358747.1"/>
    <property type="molecule type" value="Genomic_DNA"/>
</dbReference>
<proteinExistence type="predicted"/>
<feature type="region of interest" description="Disordered" evidence="1">
    <location>
        <begin position="208"/>
        <end position="237"/>
    </location>
</feature>
<comment type="caution">
    <text evidence="2">The sequence shown here is derived from an EMBL/GenBank/DDBJ whole genome shotgun (WGS) entry which is preliminary data.</text>
</comment>
<evidence type="ECO:0000256" key="1">
    <source>
        <dbReference type="SAM" id="MobiDB-lite"/>
    </source>
</evidence>
<name>A0A9W9YMP4_9CNID</name>
<organism evidence="2 3">
    <name type="scientific">Desmophyllum pertusum</name>
    <dbReference type="NCBI Taxonomy" id="174260"/>
    <lineage>
        <taxon>Eukaryota</taxon>
        <taxon>Metazoa</taxon>
        <taxon>Cnidaria</taxon>
        <taxon>Anthozoa</taxon>
        <taxon>Hexacorallia</taxon>
        <taxon>Scleractinia</taxon>
        <taxon>Caryophylliina</taxon>
        <taxon>Caryophylliidae</taxon>
        <taxon>Desmophyllum</taxon>
    </lineage>
</organism>
<feature type="region of interest" description="Disordered" evidence="1">
    <location>
        <begin position="292"/>
        <end position="349"/>
    </location>
</feature>
<sequence length="349" mass="38234">MASAFVPVDLDKLLDEFEEEEQEPKPEQQVTFGASATDRKQVTRRSFQAAFPCIQEEVLSDQGSDHCPLDVKSDSDSDNGSINGVIQAAEAITNQNTQSLVDKNVSDEREENVANIGYTYNGSTCCNNAQNTFENITSGHFDVDDEKRVNHNLELLNEEAMVVTFETDAGVSDSHEAERNVIGSVEEQICSANDVSVLHSAQIASSATDQETWHVEQNETPEQDVVNSSSQYQDVNSHGVDEISQCDTHGLAYSTEPNETPEQDMVNSSSQYQDVNSHGVDEISQYDTHGLAYSTSEPKESPGRDMACSSSQYQDVNSHEVDSTLQDLQSQTVSLDQPGTSSVSIADDR</sequence>
<feature type="compositionally biased region" description="Polar residues" evidence="1">
    <location>
        <begin position="323"/>
        <end position="349"/>
    </location>
</feature>
<feature type="region of interest" description="Disordered" evidence="1">
    <location>
        <begin position="13"/>
        <end position="39"/>
    </location>
</feature>
<protein>
    <submittedName>
        <fullName evidence="2">Uncharacterized protein</fullName>
    </submittedName>
</protein>
<keyword evidence="3" id="KW-1185">Reference proteome</keyword>